<comment type="caution">
    <text evidence="1">The sequence shown here is derived from an EMBL/GenBank/DDBJ whole genome shotgun (WGS) entry which is preliminary data.</text>
</comment>
<dbReference type="Proteomes" id="UP000242958">
    <property type="component" value="Unassembled WGS sequence"/>
</dbReference>
<dbReference type="EMBL" id="NFMF01000009">
    <property type="protein sequence ID" value="PNH21170.1"/>
    <property type="molecule type" value="Genomic_DNA"/>
</dbReference>
<reference evidence="1 2" key="1">
    <citation type="submission" date="2017-05" db="EMBL/GenBank/DDBJ databases">
        <authorList>
            <person name="Song R."/>
            <person name="Chenine A.L."/>
            <person name="Ruprecht R.M."/>
        </authorList>
    </citation>
    <scope>NUCLEOTIDE SEQUENCE [LARGE SCALE GENOMIC DNA]</scope>
    <source>
        <strain evidence="1 2">KA00229</strain>
    </source>
</reference>
<evidence type="ECO:0000313" key="1">
    <source>
        <dbReference type="EMBL" id="PNH21170.1"/>
    </source>
</evidence>
<evidence type="ECO:0008006" key="3">
    <source>
        <dbReference type="Google" id="ProtNLM"/>
    </source>
</evidence>
<name>A0A2J8B8S1_9FIRM</name>
<organism evidence="1 2">
    <name type="scientific">Megasphaera hutchinsoni</name>
    <dbReference type="NCBI Taxonomy" id="1588748"/>
    <lineage>
        <taxon>Bacteria</taxon>
        <taxon>Bacillati</taxon>
        <taxon>Bacillota</taxon>
        <taxon>Negativicutes</taxon>
        <taxon>Veillonellales</taxon>
        <taxon>Veillonellaceae</taxon>
        <taxon>Megasphaera</taxon>
    </lineage>
</organism>
<dbReference type="Gene3D" id="3.30.70.20">
    <property type="match status" value="1"/>
</dbReference>
<proteinExistence type="predicted"/>
<dbReference type="RefSeq" id="WP_007393193.1">
    <property type="nucleotide sequence ID" value="NZ_NFMF01000009.1"/>
</dbReference>
<dbReference type="AlphaFoldDB" id="A0A2J8B8S1"/>
<evidence type="ECO:0000313" key="2">
    <source>
        <dbReference type="Proteomes" id="UP000242958"/>
    </source>
</evidence>
<sequence>MAYKITSRCVLCYYCVQIAPTVFFYDSEAKHICIQNIVNDESTVELLEDARSCCPTGAIIK</sequence>
<dbReference type="Pfam" id="PF13370">
    <property type="entry name" value="Fer4_13"/>
    <property type="match status" value="1"/>
</dbReference>
<protein>
    <recommendedName>
        <fullName evidence="3">Ferredoxin</fullName>
    </recommendedName>
</protein>
<gene>
    <name evidence="1" type="ORF">CAL30_06290</name>
</gene>
<accession>A0A2J8B8S1</accession>
<dbReference type="SUPFAM" id="SSF54862">
    <property type="entry name" value="4Fe-4S ferredoxins"/>
    <property type="match status" value="1"/>
</dbReference>